<organism evidence="1 2">
    <name type="scientific">Elysia marginata</name>
    <dbReference type="NCBI Taxonomy" id="1093978"/>
    <lineage>
        <taxon>Eukaryota</taxon>
        <taxon>Metazoa</taxon>
        <taxon>Spiralia</taxon>
        <taxon>Lophotrochozoa</taxon>
        <taxon>Mollusca</taxon>
        <taxon>Gastropoda</taxon>
        <taxon>Heterobranchia</taxon>
        <taxon>Euthyneura</taxon>
        <taxon>Panpulmonata</taxon>
        <taxon>Sacoglossa</taxon>
        <taxon>Placobranchoidea</taxon>
        <taxon>Plakobranchidae</taxon>
        <taxon>Elysia</taxon>
    </lineage>
</organism>
<accession>A0AAV4FA70</accession>
<sequence>MAFSSTLEAMATYSNYCVSEQRQRCIECSSERCSLQKIPPSPHSDEFSLTISLKKTNIIGHHVDTIPTIIIEEQILEVVDKFTYLGFTISNKLSLDAELNVRRGKASTTMARLSKRVYGNTILTKMIVYQACVLSTLLYGSESWTLH</sequence>
<gene>
    <name evidence="1" type="ORF">ElyMa_003770100</name>
</gene>
<dbReference type="PANTHER" id="PTHR47027:SF20">
    <property type="entry name" value="REVERSE TRANSCRIPTASE-LIKE PROTEIN WITH RNA-DIRECTED DNA POLYMERASE DOMAIN"/>
    <property type="match status" value="1"/>
</dbReference>
<protein>
    <recommendedName>
        <fullName evidence="3">Reverse transcriptase domain-containing protein</fullName>
    </recommendedName>
</protein>
<evidence type="ECO:0008006" key="3">
    <source>
        <dbReference type="Google" id="ProtNLM"/>
    </source>
</evidence>
<proteinExistence type="predicted"/>
<reference evidence="1 2" key="1">
    <citation type="journal article" date="2021" name="Elife">
        <title>Chloroplast acquisition without the gene transfer in kleptoplastic sea slugs, Plakobranchus ocellatus.</title>
        <authorList>
            <person name="Maeda T."/>
            <person name="Takahashi S."/>
            <person name="Yoshida T."/>
            <person name="Shimamura S."/>
            <person name="Takaki Y."/>
            <person name="Nagai Y."/>
            <person name="Toyoda A."/>
            <person name="Suzuki Y."/>
            <person name="Arimoto A."/>
            <person name="Ishii H."/>
            <person name="Satoh N."/>
            <person name="Nishiyama T."/>
            <person name="Hasebe M."/>
            <person name="Maruyama T."/>
            <person name="Minagawa J."/>
            <person name="Obokata J."/>
            <person name="Shigenobu S."/>
        </authorList>
    </citation>
    <scope>NUCLEOTIDE SEQUENCE [LARGE SCALE GENOMIC DNA]</scope>
</reference>
<dbReference type="Proteomes" id="UP000762676">
    <property type="component" value="Unassembled WGS sequence"/>
</dbReference>
<name>A0AAV4FA70_9GAST</name>
<evidence type="ECO:0000313" key="2">
    <source>
        <dbReference type="Proteomes" id="UP000762676"/>
    </source>
</evidence>
<dbReference type="PANTHER" id="PTHR47027">
    <property type="entry name" value="REVERSE TRANSCRIPTASE DOMAIN-CONTAINING PROTEIN"/>
    <property type="match status" value="1"/>
</dbReference>
<comment type="caution">
    <text evidence="1">The sequence shown here is derived from an EMBL/GenBank/DDBJ whole genome shotgun (WGS) entry which is preliminary data.</text>
</comment>
<keyword evidence="2" id="KW-1185">Reference proteome</keyword>
<dbReference type="AlphaFoldDB" id="A0AAV4FA70"/>
<dbReference type="EMBL" id="BMAT01007723">
    <property type="protein sequence ID" value="GFR69879.1"/>
    <property type="molecule type" value="Genomic_DNA"/>
</dbReference>
<evidence type="ECO:0000313" key="1">
    <source>
        <dbReference type="EMBL" id="GFR69879.1"/>
    </source>
</evidence>